<accession>A0AAD0PW71</accession>
<dbReference type="EMBL" id="CP031226">
    <property type="protein sequence ID" value="AXH59893.1"/>
    <property type="molecule type" value="Genomic_DNA"/>
</dbReference>
<dbReference type="RefSeq" id="WP_054068230.1">
    <property type="nucleotide sequence ID" value="NZ_CP031226.1"/>
</dbReference>
<sequence>MTSPFNPVIKIVGERLQYEDGTVSGELDSFGPHLIIYSWTSLQPRQGHSLRALQWLRGEGYKSITVKGFGRVNESIPGPNSGIEAYWVKMQSEGHVDDLVTDDHIHLGLQAPEEDETELDEFTLHRALAQASRNLSKLTQSICRASVDSPGSAAQRRVQMYSVLKAFAEGRLNSQREPIESSNELYEMLDVDEVRYGAVTQGIFSLSGNRSYAAAIEMLRHAKGAGLATVDMGWDSPLTYLHNPATNQVFSSSGVFELSDIRRGRAFEILPPEQARILCLSTPKSPATLTDFGWVAELMCDQQGLKAEVEDPVPGPSI</sequence>
<evidence type="ECO:0000313" key="2">
    <source>
        <dbReference type="Proteomes" id="UP000006426"/>
    </source>
</evidence>
<name>A0AAD0PW71_PSEAV</name>
<gene>
    <name evidence="1" type="ORF">PLA107_032220</name>
</gene>
<organism evidence="1 2">
    <name type="scientific">Pseudomonas amygdali pv. lachrymans str. M301315</name>
    <dbReference type="NCBI Taxonomy" id="629260"/>
    <lineage>
        <taxon>Bacteria</taxon>
        <taxon>Pseudomonadati</taxon>
        <taxon>Pseudomonadota</taxon>
        <taxon>Gammaproteobacteria</taxon>
        <taxon>Pseudomonadales</taxon>
        <taxon>Pseudomonadaceae</taxon>
        <taxon>Pseudomonas</taxon>
        <taxon>Pseudomonas amygdali</taxon>
    </lineage>
</organism>
<dbReference type="Proteomes" id="UP000006426">
    <property type="component" value="Plasmid pmppla107"/>
</dbReference>
<reference evidence="1 2" key="1">
    <citation type="journal article" date="2011" name="PLoS Pathog.">
        <title>Dynamic evolution of pathogenicity revealed by sequencing and comparative genomics of 19 Pseudomonas syringae isolates.</title>
        <authorList>
            <person name="Baltrus D.A."/>
            <person name="Nishimura M.T."/>
            <person name="Romanchuk A."/>
            <person name="Chang J.H."/>
            <person name="Mukhtar M.S."/>
            <person name="Cherkis K."/>
            <person name="Roach J."/>
            <person name="Grant S.R."/>
            <person name="Jones C.D."/>
            <person name="Dangl J.L."/>
        </authorList>
    </citation>
    <scope>NUCLEOTIDE SEQUENCE [LARGE SCALE GENOMIC DNA]</scope>
    <source>
        <strain evidence="1 2">M301315</strain>
    </source>
</reference>
<dbReference type="AlphaFoldDB" id="A0AAD0PW71"/>
<proteinExistence type="predicted"/>
<protein>
    <submittedName>
        <fullName evidence="1">Uncharacterized protein</fullName>
    </submittedName>
</protein>
<geneLocation type="plasmid" evidence="2">
    <name>pmppla107</name>
</geneLocation>
<keyword evidence="1" id="KW-0614">Plasmid</keyword>
<evidence type="ECO:0000313" key="1">
    <source>
        <dbReference type="EMBL" id="AXH59893.1"/>
    </source>
</evidence>